<evidence type="ECO:0000313" key="3">
    <source>
        <dbReference type="Proteomes" id="UP000011713"/>
    </source>
</evidence>
<evidence type="ECO:0000256" key="1">
    <source>
        <dbReference type="SAM" id="MobiDB-lite"/>
    </source>
</evidence>
<dbReference type="InParanoid" id="M4BM93"/>
<dbReference type="VEuPathDB" id="FungiDB:HpaG807530"/>
<keyword evidence="3" id="KW-1185">Reference proteome</keyword>
<dbReference type="Proteomes" id="UP000011713">
    <property type="component" value="Unassembled WGS sequence"/>
</dbReference>
<feature type="compositionally biased region" description="Polar residues" evidence="1">
    <location>
        <begin position="25"/>
        <end position="35"/>
    </location>
</feature>
<dbReference type="EnsemblProtists" id="HpaT807530">
    <property type="protein sequence ID" value="HpaP807530"/>
    <property type="gene ID" value="HpaG807530"/>
</dbReference>
<sequence>MRLTSTYDRTSSKSSKSLRTGCPCSHSQVSSQEARTSGEEKIKLKERRDEPRTSSLPLATWRNKHGSCRNIASWRCSRSTSSWLPCVAKALIMLVVLIQMCVGDLAIILKHPNATALSICLNEANPNSYITSRCNIILEWWWQQVLSSVEDVRHQALCGWGTQTAISNAAFERLLGAEALKQLLAARSKTEECWCVED</sequence>
<evidence type="ECO:0000313" key="2">
    <source>
        <dbReference type="EnsemblProtists" id="HpaP807530"/>
    </source>
</evidence>
<proteinExistence type="predicted"/>
<reference evidence="2" key="2">
    <citation type="submission" date="2015-06" db="UniProtKB">
        <authorList>
            <consortium name="EnsemblProtists"/>
        </authorList>
    </citation>
    <scope>IDENTIFICATION</scope>
    <source>
        <strain evidence="2">Emoy2</strain>
    </source>
</reference>
<dbReference type="EMBL" id="JH598412">
    <property type="status" value="NOT_ANNOTATED_CDS"/>
    <property type="molecule type" value="Genomic_DNA"/>
</dbReference>
<dbReference type="HOGENOM" id="CLU_1380449_0_0_1"/>
<accession>M4BM93</accession>
<feature type="compositionally biased region" description="Basic and acidic residues" evidence="1">
    <location>
        <begin position="36"/>
        <end position="52"/>
    </location>
</feature>
<dbReference type="AlphaFoldDB" id="M4BM93"/>
<protein>
    <submittedName>
        <fullName evidence="2">Uncharacterized protein</fullName>
    </submittedName>
</protein>
<feature type="region of interest" description="Disordered" evidence="1">
    <location>
        <begin position="1"/>
        <end position="56"/>
    </location>
</feature>
<name>M4BM93_HYAAE</name>
<organism evidence="2 3">
    <name type="scientific">Hyaloperonospora arabidopsidis (strain Emoy2)</name>
    <name type="common">Downy mildew agent</name>
    <name type="synonym">Peronospora arabidopsidis</name>
    <dbReference type="NCBI Taxonomy" id="559515"/>
    <lineage>
        <taxon>Eukaryota</taxon>
        <taxon>Sar</taxon>
        <taxon>Stramenopiles</taxon>
        <taxon>Oomycota</taxon>
        <taxon>Peronosporomycetes</taxon>
        <taxon>Peronosporales</taxon>
        <taxon>Peronosporaceae</taxon>
        <taxon>Hyaloperonospora</taxon>
    </lineage>
</organism>
<reference evidence="3" key="1">
    <citation type="journal article" date="2010" name="Science">
        <title>Signatures of adaptation to obligate biotrophy in the Hyaloperonospora arabidopsidis genome.</title>
        <authorList>
            <person name="Baxter L."/>
            <person name="Tripathy S."/>
            <person name="Ishaque N."/>
            <person name="Boot N."/>
            <person name="Cabral A."/>
            <person name="Kemen E."/>
            <person name="Thines M."/>
            <person name="Ah-Fong A."/>
            <person name="Anderson R."/>
            <person name="Badejoko W."/>
            <person name="Bittner-Eddy P."/>
            <person name="Boore J.L."/>
            <person name="Chibucos M.C."/>
            <person name="Coates M."/>
            <person name="Dehal P."/>
            <person name="Delehaunty K."/>
            <person name="Dong S."/>
            <person name="Downton P."/>
            <person name="Dumas B."/>
            <person name="Fabro G."/>
            <person name="Fronick C."/>
            <person name="Fuerstenberg S.I."/>
            <person name="Fulton L."/>
            <person name="Gaulin E."/>
            <person name="Govers F."/>
            <person name="Hughes L."/>
            <person name="Humphray S."/>
            <person name="Jiang R.H."/>
            <person name="Judelson H."/>
            <person name="Kamoun S."/>
            <person name="Kyung K."/>
            <person name="Meijer H."/>
            <person name="Minx P."/>
            <person name="Morris P."/>
            <person name="Nelson J."/>
            <person name="Phuntumart V."/>
            <person name="Qutob D."/>
            <person name="Rehmany A."/>
            <person name="Rougon-Cardoso A."/>
            <person name="Ryden P."/>
            <person name="Torto-Alalibo T."/>
            <person name="Studholme D."/>
            <person name="Wang Y."/>
            <person name="Win J."/>
            <person name="Wood J."/>
            <person name="Clifton S.W."/>
            <person name="Rogers J."/>
            <person name="Van den Ackerveken G."/>
            <person name="Jones J.D."/>
            <person name="McDowell J.M."/>
            <person name="Beynon J."/>
            <person name="Tyler B.M."/>
        </authorList>
    </citation>
    <scope>NUCLEOTIDE SEQUENCE [LARGE SCALE GENOMIC DNA]</scope>
    <source>
        <strain evidence="3">Emoy2</strain>
    </source>
</reference>